<dbReference type="EMBL" id="FOTL01000003">
    <property type="protein sequence ID" value="SFL23418.1"/>
    <property type="molecule type" value="Genomic_DNA"/>
</dbReference>
<evidence type="ECO:0008006" key="3">
    <source>
        <dbReference type="Google" id="ProtNLM"/>
    </source>
</evidence>
<name>A0A1I4FZV4_METOL</name>
<dbReference type="AlphaFoldDB" id="A0A1I4FZV4"/>
<evidence type="ECO:0000313" key="1">
    <source>
        <dbReference type="EMBL" id="SFL23418.1"/>
    </source>
</evidence>
<dbReference type="Pfam" id="PF08979">
    <property type="entry name" value="DUF1894"/>
    <property type="match status" value="1"/>
</dbReference>
<dbReference type="Proteomes" id="UP000183442">
    <property type="component" value="Unassembled WGS sequence"/>
</dbReference>
<accession>A0A1I4FZV4</accession>
<reference evidence="2" key="1">
    <citation type="submission" date="2016-10" db="EMBL/GenBank/DDBJ databases">
        <authorList>
            <person name="Varghese N."/>
        </authorList>
    </citation>
    <scope>NUCLEOTIDE SEQUENCE [LARGE SCALE GENOMIC DNA]</scope>
    <source>
        <strain evidence="2">DSM 16632</strain>
    </source>
</reference>
<evidence type="ECO:0000313" key="2">
    <source>
        <dbReference type="Proteomes" id="UP000183442"/>
    </source>
</evidence>
<protein>
    <recommendedName>
        <fullName evidence="3">DUF1894 domain-containing protein</fullName>
    </recommendedName>
</protein>
<organism evidence="1 2">
    <name type="scientific">Methanobrevibacter olleyae</name>
    <dbReference type="NCBI Taxonomy" id="294671"/>
    <lineage>
        <taxon>Archaea</taxon>
        <taxon>Methanobacteriati</taxon>
        <taxon>Methanobacteriota</taxon>
        <taxon>Methanomada group</taxon>
        <taxon>Methanobacteria</taxon>
        <taxon>Methanobacteriales</taxon>
        <taxon>Methanobacteriaceae</taxon>
        <taxon>Methanobrevibacter</taxon>
    </lineage>
</organism>
<sequence length="107" mass="11902">MMVKSMSFCLETYLQQNDDYRILISRSGVKQCYKLIKENSKEIIHVNPGDKVLGARLIGLPPIPVGINEDEGTILITYTKPCHGTAAIEIPISPEEIDDVRKMDIGA</sequence>
<proteinExistence type="predicted"/>
<gene>
    <name evidence="1" type="ORF">SAMN02910297_00299</name>
</gene>
<dbReference type="InterPro" id="IPR012031">
    <property type="entry name" value="MTH0776-like"/>
</dbReference>